<dbReference type="Proteomes" id="UP000250321">
    <property type="component" value="Unassembled WGS sequence"/>
</dbReference>
<keyword evidence="3" id="KW-1185">Reference proteome</keyword>
<name>A0A314ZSN1_PRUYE</name>
<comment type="caution">
    <text evidence="2">The sequence shown here is derived from an EMBL/GenBank/DDBJ whole genome shotgun (WGS) entry which is preliminary data.</text>
</comment>
<reference evidence="2 3" key="1">
    <citation type="submission" date="2018-02" db="EMBL/GenBank/DDBJ databases">
        <title>Draft genome of wild Prunus yedoensis var. nudiflora.</title>
        <authorList>
            <person name="Baek S."/>
            <person name="Kim J.-H."/>
            <person name="Choi K."/>
            <person name="Kim G.-B."/>
            <person name="Cho A."/>
            <person name="Jang H."/>
            <person name="Shin C.-H."/>
            <person name="Yu H.-J."/>
            <person name="Mun J.-H."/>
        </authorList>
    </citation>
    <scope>NUCLEOTIDE SEQUENCE [LARGE SCALE GENOMIC DNA]</scope>
    <source>
        <strain evidence="3">cv. Jeju island</strain>
        <tissue evidence="2">Leaf</tissue>
    </source>
</reference>
<accession>A0A314ZSN1</accession>
<feature type="region of interest" description="Disordered" evidence="1">
    <location>
        <begin position="73"/>
        <end position="144"/>
    </location>
</feature>
<feature type="compositionally biased region" description="Basic residues" evidence="1">
    <location>
        <begin position="205"/>
        <end position="214"/>
    </location>
</feature>
<evidence type="ECO:0000313" key="2">
    <source>
        <dbReference type="EMBL" id="PQQ21383.1"/>
    </source>
</evidence>
<dbReference type="AlphaFoldDB" id="A0A314ZSN1"/>
<organism evidence="2 3">
    <name type="scientific">Prunus yedoensis var. nudiflora</name>
    <dbReference type="NCBI Taxonomy" id="2094558"/>
    <lineage>
        <taxon>Eukaryota</taxon>
        <taxon>Viridiplantae</taxon>
        <taxon>Streptophyta</taxon>
        <taxon>Embryophyta</taxon>
        <taxon>Tracheophyta</taxon>
        <taxon>Spermatophyta</taxon>
        <taxon>Magnoliopsida</taxon>
        <taxon>eudicotyledons</taxon>
        <taxon>Gunneridae</taxon>
        <taxon>Pentapetalae</taxon>
        <taxon>rosids</taxon>
        <taxon>fabids</taxon>
        <taxon>Rosales</taxon>
        <taxon>Rosaceae</taxon>
        <taxon>Amygdaloideae</taxon>
        <taxon>Amygdaleae</taxon>
        <taxon>Prunus</taxon>
    </lineage>
</organism>
<feature type="compositionally biased region" description="Acidic residues" evidence="1">
    <location>
        <begin position="105"/>
        <end position="124"/>
    </location>
</feature>
<sequence length="255" mass="28791">MRLSTRVRGLEERGPIARNLTVAFEQSGYEGMYDEDEEDDIVVDEEDEGDEGTVHEAIHVKEEGDEGTILESTNVAEDKHEGVVPLGSYVAEEGDEDTVSKGINMDEEGDEGTVSDGINVEDETIYEKGENDKRAENESEYSEDPEFYDNACWRRMIEHLTTMLNDNAPDIDPATDEGEKSDDMAVSDVNSLDSSSCDEVDLPMRKRKRKRPKKAVKHYSVFNIRKIKFSKNDKDKVRAVCDGIKNGKCLWFVYA</sequence>
<dbReference type="EMBL" id="PJQY01000012">
    <property type="protein sequence ID" value="PQQ21383.1"/>
    <property type="molecule type" value="Genomic_DNA"/>
</dbReference>
<evidence type="ECO:0000313" key="3">
    <source>
        <dbReference type="Proteomes" id="UP000250321"/>
    </source>
</evidence>
<proteinExistence type="predicted"/>
<feature type="region of interest" description="Disordered" evidence="1">
    <location>
        <begin position="166"/>
        <end position="214"/>
    </location>
</feature>
<protein>
    <recommendedName>
        <fullName evidence="4">Transposase MuDR plant domain-containing protein</fullName>
    </recommendedName>
</protein>
<evidence type="ECO:0008006" key="4">
    <source>
        <dbReference type="Google" id="ProtNLM"/>
    </source>
</evidence>
<feature type="compositionally biased region" description="Basic and acidic residues" evidence="1">
    <location>
        <begin position="125"/>
        <end position="137"/>
    </location>
</feature>
<evidence type="ECO:0000256" key="1">
    <source>
        <dbReference type="SAM" id="MobiDB-lite"/>
    </source>
</evidence>
<gene>
    <name evidence="2" type="ORF">Pyn_17970</name>
</gene>